<feature type="transmembrane region" description="Helical" evidence="6">
    <location>
        <begin position="786"/>
        <end position="805"/>
    </location>
</feature>
<accession>A0AAD5EHB3</accession>
<protein>
    <recommendedName>
        <fullName evidence="12">ER transporter 6TM N-terminal domain-containing protein</fullName>
    </recommendedName>
</protein>
<feature type="compositionally biased region" description="Polar residues" evidence="5">
    <location>
        <begin position="29"/>
        <end position="53"/>
    </location>
</feature>
<dbReference type="Pfam" id="PF13515">
    <property type="entry name" value="FUSC_2"/>
    <property type="match status" value="1"/>
</dbReference>
<gene>
    <name evidence="10" type="ORF">K450DRAFT_228134</name>
</gene>
<dbReference type="PRINTS" id="PR02047">
    <property type="entry name" value="BREFELDNASP4"/>
</dbReference>
<feature type="transmembrane region" description="Helical" evidence="6">
    <location>
        <begin position="135"/>
        <end position="157"/>
    </location>
</feature>
<proteinExistence type="predicted"/>
<dbReference type="Proteomes" id="UP001206595">
    <property type="component" value="Unassembled WGS sequence"/>
</dbReference>
<dbReference type="InterPro" id="IPR018820">
    <property type="entry name" value="BRE4-related_DUF2421"/>
</dbReference>
<feature type="transmembrane region" description="Helical" evidence="6">
    <location>
        <begin position="169"/>
        <end position="188"/>
    </location>
</feature>
<comment type="subcellular location">
    <subcellularLocation>
        <location evidence="1">Membrane</location>
        <topology evidence="1">Multi-pass membrane protein</topology>
    </subcellularLocation>
</comment>
<name>A0AAD5EHB3_UMBRA</name>
<feature type="transmembrane region" description="Helical" evidence="6">
    <location>
        <begin position="107"/>
        <end position="129"/>
    </location>
</feature>
<evidence type="ECO:0000313" key="10">
    <source>
        <dbReference type="EMBL" id="KAI8582265.1"/>
    </source>
</evidence>
<dbReference type="RefSeq" id="XP_051447269.1">
    <property type="nucleotide sequence ID" value="XM_051586866.1"/>
</dbReference>
<evidence type="ECO:0000256" key="1">
    <source>
        <dbReference type="ARBA" id="ARBA00004141"/>
    </source>
</evidence>
<dbReference type="InterPro" id="IPR018823">
    <property type="entry name" value="ArAE_2_N"/>
</dbReference>
<dbReference type="InterPro" id="IPR049453">
    <property type="entry name" value="Memb_transporter_dom"/>
</dbReference>
<reference evidence="10" key="1">
    <citation type="submission" date="2021-06" db="EMBL/GenBank/DDBJ databases">
        <authorList>
            <consortium name="DOE Joint Genome Institute"/>
            <person name="Mondo S.J."/>
            <person name="Amses K.R."/>
            <person name="Simmons D.R."/>
            <person name="Longcore J.E."/>
            <person name="Seto K."/>
            <person name="Alves G.H."/>
            <person name="Bonds A.E."/>
            <person name="Quandt C.A."/>
            <person name="Davis W.J."/>
            <person name="Chang Y."/>
            <person name="Letcher P.M."/>
            <person name="Powell M.J."/>
            <person name="Kuo A."/>
            <person name="Labutti K."/>
            <person name="Pangilinan J."/>
            <person name="Andreopoulos W."/>
            <person name="Tritt A."/>
            <person name="Riley R."/>
            <person name="Hundley H."/>
            <person name="Johnson J."/>
            <person name="Lipzen A."/>
            <person name="Barry K."/>
            <person name="Berbee M.L."/>
            <person name="Buchler N.E."/>
            <person name="Grigoriev I.V."/>
            <person name="Spatafora J.W."/>
            <person name="Stajich J.E."/>
            <person name="James T.Y."/>
        </authorList>
    </citation>
    <scope>NUCLEOTIDE SEQUENCE</scope>
    <source>
        <strain evidence="10">AG</strain>
    </source>
</reference>
<dbReference type="InterPro" id="IPR023244">
    <property type="entry name" value="Brefeldin_A-sensitivity_4"/>
</dbReference>
<keyword evidence="3 6" id="KW-1133">Transmembrane helix</keyword>
<keyword evidence="11" id="KW-1185">Reference proteome</keyword>
<feature type="domain" description="Integral membrane bound transporter" evidence="9">
    <location>
        <begin position="668"/>
        <end position="796"/>
    </location>
</feature>
<evidence type="ECO:0000256" key="2">
    <source>
        <dbReference type="ARBA" id="ARBA00022692"/>
    </source>
</evidence>
<feature type="domain" description="Putative ER transporter 6TM N-terminal" evidence="8">
    <location>
        <begin position="165"/>
        <end position="343"/>
    </location>
</feature>
<dbReference type="PANTHER" id="PTHR37994">
    <property type="entry name" value="ARAE_2_N DOMAIN-CONTAINING PROTEIN-RELATED"/>
    <property type="match status" value="1"/>
</dbReference>
<feature type="transmembrane region" description="Helical" evidence="6">
    <location>
        <begin position="683"/>
        <end position="716"/>
    </location>
</feature>
<feature type="transmembrane region" description="Helical" evidence="6">
    <location>
        <begin position="722"/>
        <end position="742"/>
    </location>
</feature>
<evidence type="ECO:0000259" key="9">
    <source>
        <dbReference type="Pfam" id="PF13515"/>
    </source>
</evidence>
<feature type="transmembrane region" description="Helical" evidence="6">
    <location>
        <begin position="226"/>
        <end position="249"/>
    </location>
</feature>
<feature type="transmembrane region" description="Helical" evidence="6">
    <location>
        <begin position="651"/>
        <end position="671"/>
    </location>
</feature>
<comment type="caution">
    <text evidence="10">The sequence shown here is derived from an EMBL/GenBank/DDBJ whole genome shotgun (WGS) entry which is preliminary data.</text>
</comment>
<evidence type="ECO:0000256" key="4">
    <source>
        <dbReference type="ARBA" id="ARBA00023136"/>
    </source>
</evidence>
<evidence type="ECO:0000256" key="5">
    <source>
        <dbReference type="SAM" id="MobiDB-lite"/>
    </source>
</evidence>
<dbReference type="PANTHER" id="PTHR37994:SF4">
    <property type="entry name" value="ER TRANSPORTER 6TM N-TERMINAL DOMAIN-CONTAINING PROTEIN-RELATED"/>
    <property type="match status" value="1"/>
</dbReference>
<dbReference type="Pfam" id="PF10337">
    <property type="entry name" value="ArAE_2_N"/>
    <property type="match status" value="1"/>
</dbReference>
<feature type="transmembrane region" description="Helical" evidence="6">
    <location>
        <begin position="749"/>
        <end position="766"/>
    </location>
</feature>
<feature type="transmembrane region" description="Helical" evidence="6">
    <location>
        <begin position="200"/>
        <end position="219"/>
    </location>
</feature>
<organism evidence="10 11">
    <name type="scientific">Umbelopsis ramanniana AG</name>
    <dbReference type="NCBI Taxonomy" id="1314678"/>
    <lineage>
        <taxon>Eukaryota</taxon>
        <taxon>Fungi</taxon>
        <taxon>Fungi incertae sedis</taxon>
        <taxon>Mucoromycota</taxon>
        <taxon>Mucoromycotina</taxon>
        <taxon>Umbelopsidomycetes</taxon>
        <taxon>Umbelopsidales</taxon>
        <taxon>Umbelopsidaceae</taxon>
        <taxon>Umbelopsis</taxon>
    </lineage>
</organism>
<evidence type="ECO:0000256" key="6">
    <source>
        <dbReference type="SAM" id="Phobius"/>
    </source>
</evidence>
<dbReference type="EMBL" id="MU620901">
    <property type="protein sequence ID" value="KAI8582265.1"/>
    <property type="molecule type" value="Genomic_DNA"/>
</dbReference>
<reference evidence="10" key="2">
    <citation type="journal article" date="2022" name="Proc. Natl. Acad. Sci. U.S.A.">
        <title>Diploid-dominant life cycles characterize the early evolution of Fungi.</title>
        <authorList>
            <person name="Amses K.R."/>
            <person name="Simmons D.R."/>
            <person name="Longcore J.E."/>
            <person name="Mondo S.J."/>
            <person name="Seto K."/>
            <person name="Jeronimo G.H."/>
            <person name="Bonds A.E."/>
            <person name="Quandt C.A."/>
            <person name="Davis W.J."/>
            <person name="Chang Y."/>
            <person name="Federici B.A."/>
            <person name="Kuo A."/>
            <person name="LaButti K."/>
            <person name="Pangilinan J."/>
            <person name="Andreopoulos W."/>
            <person name="Tritt A."/>
            <person name="Riley R."/>
            <person name="Hundley H."/>
            <person name="Johnson J."/>
            <person name="Lipzen A."/>
            <person name="Barry K."/>
            <person name="Lang B.F."/>
            <person name="Cuomo C.A."/>
            <person name="Buchler N.E."/>
            <person name="Grigoriev I.V."/>
            <person name="Spatafora J.W."/>
            <person name="Stajich J.E."/>
            <person name="James T.Y."/>
        </authorList>
    </citation>
    <scope>NUCLEOTIDE SEQUENCE</scope>
    <source>
        <strain evidence="10">AG</strain>
    </source>
</reference>
<dbReference type="Pfam" id="PF10334">
    <property type="entry name" value="BRE4"/>
    <property type="match status" value="1"/>
</dbReference>
<keyword evidence="4 6" id="KW-0472">Membrane</keyword>
<feature type="region of interest" description="Disordered" evidence="5">
    <location>
        <begin position="1"/>
        <end position="70"/>
    </location>
</feature>
<evidence type="ECO:0008006" key="12">
    <source>
        <dbReference type="Google" id="ProtNLM"/>
    </source>
</evidence>
<dbReference type="AlphaFoldDB" id="A0AAD5EHB3"/>
<feature type="domain" description="DUF2421" evidence="7">
    <location>
        <begin position="802"/>
        <end position="898"/>
    </location>
</feature>
<evidence type="ECO:0000259" key="8">
    <source>
        <dbReference type="Pfam" id="PF10337"/>
    </source>
</evidence>
<evidence type="ECO:0000259" key="7">
    <source>
        <dbReference type="Pfam" id="PF10334"/>
    </source>
</evidence>
<keyword evidence="2 6" id="KW-0812">Transmembrane</keyword>
<dbReference type="GeneID" id="75912214"/>
<evidence type="ECO:0000256" key="3">
    <source>
        <dbReference type="ARBA" id="ARBA00022989"/>
    </source>
</evidence>
<feature type="region of interest" description="Disordered" evidence="5">
    <location>
        <begin position="439"/>
        <end position="461"/>
    </location>
</feature>
<dbReference type="GO" id="GO:0016020">
    <property type="term" value="C:membrane"/>
    <property type="evidence" value="ECO:0007669"/>
    <property type="project" value="UniProtKB-SubCell"/>
</dbReference>
<evidence type="ECO:0000313" key="11">
    <source>
        <dbReference type="Proteomes" id="UP001206595"/>
    </source>
</evidence>
<sequence>MSNSSTPVLEKPPNGEASVSDIQPAFAQNGETKSSTSYKPTPNVISPTPQHTPVEQDKSESVPAPKQSIAQKLRSKLPTYEQFKKTLKADIALTVVLIMVLDRTTNIGIGQGTLLTCVAMIFFCPVKPIGLQVEVVALSLIGTMVTAAWSFLGMYLANLSRDHTTANPLQASSGVILEIFLFIGTFFLNWVRTNYPKANFAGILGCIVLIFAMTTAAIVPTFTPTVIWAFVIPICIGGGFALVVDIVIWPEDTANNCLTMFATTLESFNQLLTKQVEVFLQDPYLELPGQATPLSVIHGQLQGNIMMLIESKRAVQREVLYSKLTAKDFSYLTKLVKSMRVPLHGIGLSRVIEQEMYDAQSGGVLQKWQTVNLTSNPVLEDNSSIRSDSQSETTTDTAQLIQEYQEILNVIRPICSNLAVECKNAVSECMTRLNCLHNGRDKKQPEPTPQLPNLVDQPKAEGLPTVNSTEIAFAARLRRAIENFEKDRISGMDRLFSCKLTERDPHRAMLLLLLFQYNLREYADKVLEMADFVTNLEKERQKRHIGWPNITLKKWLKEDTRDEDITANGNQMNDGDGTAQLARTASRVNYQQAAMDTSAGPFIYEEDAKGRVLRRDPDVLAPATRWERFWYRIYEFKVWLFEPDTLTVLKTSVGCILLALPAYFTSSAVWYNEWRGQWAVITLVFWMFPSSGLLIFGFFLRLLGTIIGCVLGIVVWEICQGVTYALAVVMFIVNYILYHIFFYKPFWRVCTLMTQITLILVIAYRYNYVLQENSEPVWEVAGKRCLLVVIGVVAASIMYCIPFPVTGRVELRFRLAQTVRDIGTLYSALIYSFENVDANSHLGEQQRKKFTKLALNIQRQIALERTLLAHAKYEPPLRGKYPQEKYAKLLDTVDNMADMVYAMVSDREGNSGMKRIMPLNTFNMHQGASLEKLPPFLRDDLSRKAKEARKTYASIGLITQVLSTCPFRPNH</sequence>